<feature type="signal peptide" evidence="3">
    <location>
        <begin position="1"/>
        <end position="19"/>
    </location>
</feature>
<dbReference type="PANTHER" id="PTHR30329:SF17">
    <property type="entry name" value="LIPOPROTEIN YFIB-RELATED"/>
    <property type="match status" value="1"/>
</dbReference>
<comment type="caution">
    <text evidence="5">The sequence shown here is derived from an EMBL/GenBank/DDBJ whole genome shotgun (WGS) entry which is preliminary data.</text>
</comment>
<organism evidence="5 6">
    <name type="scientific">Pseudomonas azerbaijanorientalis</name>
    <dbReference type="NCBI Taxonomy" id="2842350"/>
    <lineage>
        <taxon>Bacteria</taxon>
        <taxon>Pseudomonadati</taxon>
        <taxon>Pseudomonadota</taxon>
        <taxon>Gammaproteobacteria</taxon>
        <taxon>Pseudomonadales</taxon>
        <taxon>Pseudomonadaceae</taxon>
        <taxon>Pseudomonas</taxon>
    </lineage>
</organism>
<dbReference type="PANTHER" id="PTHR30329">
    <property type="entry name" value="STATOR ELEMENT OF FLAGELLAR MOTOR COMPLEX"/>
    <property type="match status" value="1"/>
</dbReference>
<dbReference type="Pfam" id="PF00691">
    <property type="entry name" value="OmpA"/>
    <property type="match status" value="1"/>
</dbReference>
<evidence type="ECO:0000256" key="1">
    <source>
        <dbReference type="PROSITE-ProRule" id="PRU00473"/>
    </source>
</evidence>
<keyword evidence="6" id="KW-1185">Reference proteome</keyword>
<proteinExistence type="predicted"/>
<sequence length="301" mass="32940">MRQRYLALLSVFASLPAMALTFQTRLESIEWTVEGDKFECRLTQPITDFGSGEFVRKAGEQATFRLKAYNPMMGGGSATLLAAAAPWQPGRDDINLGTVRIGSGNVLFNSSQVQAGRLISGLMDGRSPVVRHSSGDGRVSEVRLLPVRFTQAFADYQSCVAKLLPQNFEQVKQSQIGFPGGGIELDSAAKAKLQVMLEYMKADPTVNHIELDGHSDNSGNRLTNRDLSRRRALAVMEFFKANGIQESQITLRFHGERYPLAPNTNNANRAKNRRVAVRLERAAPAEQVAPQATKAATSATS</sequence>
<keyword evidence="5" id="KW-0969">Cilium</keyword>
<reference evidence="5 6" key="1">
    <citation type="submission" date="2024-12" db="EMBL/GenBank/DDBJ databases">
        <title>Pseudomonas species isolated from Lotus nodules promote plant growth.</title>
        <authorList>
            <person name="Yu Y.-H."/>
            <person name="Kurtenbach J."/>
            <person name="Crosbie D."/>
            <person name="Brachmann A."/>
            <person name="Marin M."/>
        </authorList>
    </citation>
    <scope>NUCLEOTIDE SEQUENCE [LARGE SCALE GENOMIC DNA]</scope>
    <source>
        <strain evidence="5 6">PLb11B</strain>
    </source>
</reference>
<dbReference type="Gene3D" id="3.30.1330.60">
    <property type="entry name" value="OmpA-like domain"/>
    <property type="match status" value="1"/>
</dbReference>
<dbReference type="InterPro" id="IPR050330">
    <property type="entry name" value="Bact_OuterMem_StrucFunc"/>
</dbReference>
<dbReference type="Gene3D" id="2.60.40.2540">
    <property type="match status" value="1"/>
</dbReference>
<evidence type="ECO:0000259" key="4">
    <source>
        <dbReference type="PROSITE" id="PS51123"/>
    </source>
</evidence>
<evidence type="ECO:0000256" key="2">
    <source>
        <dbReference type="SAM" id="MobiDB-lite"/>
    </source>
</evidence>
<keyword evidence="3" id="KW-0732">Signal</keyword>
<feature type="domain" description="OmpA-like" evidence="4">
    <location>
        <begin position="166"/>
        <end position="283"/>
    </location>
</feature>
<dbReference type="CDD" id="cd07185">
    <property type="entry name" value="OmpA_C-like"/>
    <property type="match status" value="1"/>
</dbReference>
<feature type="region of interest" description="Disordered" evidence="2">
    <location>
        <begin position="282"/>
        <end position="301"/>
    </location>
</feature>
<dbReference type="Proteomes" id="UP001628646">
    <property type="component" value="Unassembled WGS sequence"/>
</dbReference>
<dbReference type="EMBL" id="JBJNUY010000001">
    <property type="protein sequence ID" value="MFL8997828.1"/>
    <property type="molecule type" value="Genomic_DNA"/>
</dbReference>
<gene>
    <name evidence="5" type="ORF">ACJ8NA_04010</name>
</gene>
<dbReference type="SUPFAM" id="SSF103088">
    <property type="entry name" value="OmpA-like"/>
    <property type="match status" value="1"/>
</dbReference>
<name>A0ABW8VXR0_9PSED</name>
<dbReference type="InterPro" id="IPR006665">
    <property type="entry name" value="OmpA-like"/>
</dbReference>
<dbReference type="PRINTS" id="PR01023">
    <property type="entry name" value="NAFLGMOTY"/>
</dbReference>
<evidence type="ECO:0000313" key="5">
    <source>
        <dbReference type="EMBL" id="MFL8997828.1"/>
    </source>
</evidence>
<keyword evidence="1" id="KW-0472">Membrane</keyword>
<protein>
    <submittedName>
        <fullName evidence="5">Flagellar protein MotY</fullName>
    </submittedName>
</protein>
<evidence type="ECO:0000313" key="6">
    <source>
        <dbReference type="Proteomes" id="UP001628646"/>
    </source>
</evidence>
<accession>A0ABW8VXR0</accession>
<dbReference type="RefSeq" id="WP_407799189.1">
    <property type="nucleotide sequence ID" value="NZ_JBJNUX010000001.1"/>
</dbReference>
<keyword evidence="5" id="KW-0966">Cell projection</keyword>
<dbReference type="PROSITE" id="PS51123">
    <property type="entry name" value="OMPA_2"/>
    <property type="match status" value="1"/>
</dbReference>
<dbReference type="InterPro" id="IPR036737">
    <property type="entry name" value="OmpA-like_sf"/>
</dbReference>
<dbReference type="InterPro" id="IPR041544">
    <property type="entry name" value="MotY_N"/>
</dbReference>
<dbReference type="Pfam" id="PF18393">
    <property type="entry name" value="MotY_N"/>
    <property type="match status" value="1"/>
</dbReference>
<feature type="chain" id="PRO_5046245499" evidence="3">
    <location>
        <begin position="20"/>
        <end position="301"/>
    </location>
</feature>
<evidence type="ECO:0000256" key="3">
    <source>
        <dbReference type="SAM" id="SignalP"/>
    </source>
</evidence>
<keyword evidence="5" id="KW-0282">Flagellum</keyword>